<dbReference type="Proteomes" id="UP001469553">
    <property type="component" value="Unassembled WGS sequence"/>
</dbReference>
<dbReference type="EMBL" id="JAHRIP010051930">
    <property type="protein sequence ID" value="MEQ2301304.1"/>
    <property type="molecule type" value="Genomic_DNA"/>
</dbReference>
<gene>
    <name evidence="2" type="ORF">AMECASPLE_034521</name>
</gene>
<evidence type="ECO:0000313" key="3">
    <source>
        <dbReference type="Proteomes" id="UP001469553"/>
    </source>
</evidence>
<evidence type="ECO:0000256" key="1">
    <source>
        <dbReference type="SAM" id="MobiDB-lite"/>
    </source>
</evidence>
<evidence type="ECO:0000313" key="2">
    <source>
        <dbReference type="EMBL" id="MEQ2301304.1"/>
    </source>
</evidence>
<accession>A0ABV0Z532</accession>
<keyword evidence="3" id="KW-1185">Reference proteome</keyword>
<sequence length="168" mass="18612">RCACHVPITPQGGDSSPALLLNGPPIKAGPQIHRENVNNMPESFRETETEESGRNRQQRDQENQKSRNVVSVISQLVDDNLTLVRNISTGLAVAGVIVIARSIRVVTKFQGASEIPLRFIERNVSLRGKVHSITERGIEVEHVPIYLPVISPLLSRHREDLEAQEEGS</sequence>
<organism evidence="2 3">
    <name type="scientific">Ameca splendens</name>
    <dbReference type="NCBI Taxonomy" id="208324"/>
    <lineage>
        <taxon>Eukaryota</taxon>
        <taxon>Metazoa</taxon>
        <taxon>Chordata</taxon>
        <taxon>Craniata</taxon>
        <taxon>Vertebrata</taxon>
        <taxon>Euteleostomi</taxon>
        <taxon>Actinopterygii</taxon>
        <taxon>Neopterygii</taxon>
        <taxon>Teleostei</taxon>
        <taxon>Neoteleostei</taxon>
        <taxon>Acanthomorphata</taxon>
        <taxon>Ovalentaria</taxon>
        <taxon>Atherinomorphae</taxon>
        <taxon>Cyprinodontiformes</taxon>
        <taxon>Goodeidae</taxon>
        <taxon>Ameca</taxon>
    </lineage>
</organism>
<reference evidence="2 3" key="1">
    <citation type="submission" date="2021-06" db="EMBL/GenBank/DDBJ databases">
        <authorList>
            <person name="Palmer J.M."/>
        </authorList>
    </citation>
    <scope>NUCLEOTIDE SEQUENCE [LARGE SCALE GENOMIC DNA]</scope>
    <source>
        <strain evidence="2 3">AS_MEX2019</strain>
        <tissue evidence="2">Muscle</tissue>
    </source>
</reference>
<feature type="region of interest" description="Disordered" evidence="1">
    <location>
        <begin position="1"/>
        <end position="67"/>
    </location>
</feature>
<feature type="non-terminal residue" evidence="2">
    <location>
        <position position="1"/>
    </location>
</feature>
<name>A0ABV0Z532_9TELE</name>
<proteinExistence type="predicted"/>
<comment type="caution">
    <text evidence="2">The sequence shown here is derived from an EMBL/GenBank/DDBJ whole genome shotgun (WGS) entry which is preliminary data.</text>
</comment>
<dbReference type="PANTHER" id="PTHR28434">
    <property type="entry name" value="PROTEIN C3ORF33"/>
    <property type="match status" value="1"/>
</dbReference>
<feature type="compositionally biased region" description="Basic and acidic residues" evidence="1">
    <location>
        <begin position="43"/>
        <end position="65"/>
    </location>
</feature>
<dbReference type="PANTHER" id="PTHR28434:SF1">
    <property type="entry name" value="PROTEIN C3ORF33"/>
    <property type="match status" value="1"/>
</dbReference>
<dbReference type="InterPro" id="IPR042421">
    <property type="entry name" value="C3orf33-like"/>
</dbReference>
<protein>
    <submittedName>
        <fullName evidence="2">Uncharacterized protein</fullName>
    </submittedName>
</protein>